<protein>
    <submittedName>
        <fullName evidence="2">Uncharacterized protein</fullName>
    </submittedName>
</protein>
<dbReference type="RefSeq" id="WP_143589286.1">
    <property type="nucleotide sequence ID" value="NZ_BLAG01000018.1"/>
</dbReference>
<keyword evidence="3" id="KW-1185">Reference proteome</keyword>
<feature type="compositionally biased region" description="Basic and acidic residues" evidence="1">
    <location>
        <begin position="64"/>
        <end position="76"/>
    </location>
</feature>
<dbReference type="GeneID" id="96755211"/>
<dbReference type="Proteomes" id="UP000325598">
    <property type="component" value="Unassembled WGS sequence"/>
</dbReference>
<sequence>MRAQDRRQEAGGERPGAAHAACPVAPAAAGTARRTAGAGEARHVVQRTRPVAGTDRGDGAGARVFERSGRSEREAQAHAPRAMSRRTAPVRHTEEPWRTAQPGSSRPVHIPYDVSP</sequence>
<evidence type="ECO:0000313" key="3">
    <source>
        <dbReference type="Proteomes" id="UP000325598"/>
    </source>
</evidence>
<feature type="compositionally biased region" description="Low complexity" evidence="1">
    <location>
        <begin position="15"/>
        <end position="39"/>
    </location>
</feature>
<gene>
    <name evidence="2" type="ORF">San01_58200</name>
</gene>
<evidence type="ECO:0000256" key="1">
    <source>
        <dbReference type="SAM" id="MobiDB-lite"/>
    </source>
</evidence>
<organism evidence="2 3">
    <name type="scientific">Streptomyces angustmyceticus</name>
    <dbReference type="NCBI Taxonomy" id="285578"/>
    <lineage>
        <taxon>Bacteria</taxon>
        <taxon>Bacillati</taxon>
        <taxon>Actinomycetota</taxon>
        <taxon>Actinomycetes</taxon>
        <taxon>Kitasatosporales</taxon>
        <taxon>Streptomycetaceae</taxon>
        <taxon>Streptomyces</taxon>
    </lineage>
</organism>
<accession>A0A5J4LMV7</accession>
<feature type="region of interest" description="Disordered" evidence="1">
    <location>
        <begin position="1"/>
        <end position="116"/>
    </location>
</feature>
<feature type="compositionally biased region" description="Basic and acidic residues" evidence="1">
    <location>
        <begin position="1"/>
        <end position="12"/>
    </location>
</feature>
<proteinExistence type="predicted"/>
<dbReference type="EMBL" id="BLAG01000018">
    <property type="protein sequence ID" value="GES33332.1"/>
    <property type="molecule type" value="Genomic_DNA"/>
</dbReference>
<evidence type="ECO:0000313" key="2">
    <source>
        <dbReference type="EMBL" id="GES33332.1"/>
    </source>
</evidence>
<comment type="caution">
    <text evidence="2">The sequence shown here is derived from an EMBL/GenBank/DDBJ whole genome shotgun (WGS) entry which is preliminary data.</text>
</comment>
<dbReference type="AlphaFoldDB" id="A0A5J4LMV7"/>
<name>A0A5J4LMV7_9ACTN</name>
<reference evidence="2 3" key="1">
    <citation type="submission" date="2019-10" db="EMBL/GenBank/DDBJ databases">
        <title>Whole genome shotgun sequence of Streptomyces angustmyceticus NBRC 3934.</title>
        <authorList>
            <person name="Hosoyama A."/>
            <person name="Ichikawa N."/>
            <person name="Kimura A."/>
            <person name="Kitahashi Y."/>
            <person name="Komaki H."/>
            <person name="Uohara A."/>
        </authorList>
    </citation>
    <scope>NUCLEOTIDE SEQUENCE [LARGE SCALE GENOMIC DNA]</scope>
    <source>
        <strain evidence="2 3">NBRC 3934</strain>
    </source>
</reference>